<dbReference type="EMBL" id="JANJYI010000007">
    <property type="protein sequence ID" value="KAK2643210.1"/>
    <property type="molecule type" value="Genomic_DNA"/>
</dbReference>
<organism evidence="2 3">
    <name type="scientific">Dipteronia dyeriana</name>
    <dbReference type="NCBI Taxonomy" id="168575"/>
    <lineage>
        <taxon>Eukaryota</taxon>
        <taxon>Viridiplantae</taxon>
        <taxon>Streptophyta</taxon>
        <taxon>Embryophyta</taxon>
        <taxon>Tracheophyta</taxon>
        <taxon>Spermatophyta</taxon>
        <taxon>Magnoliopsida</taxon>
        <taxon>eudicotyledons</taxon>
        <taxon>Gunneridae</taxon>
        <taxon>Pentapetalae</taxon>
        <taxon>rosids</taxon>
        <taxon>malvids</taxon>
        <taxon>Sapindales</taxon>
        <taxon>Sapindaceae</taxon>
        <taxon>Hippocastanoideae</taxon>
        <taxon>Acereae</taxon>
        <taxon>Dipteronia</taxon>
    </lineage>
</organism>
<comment type="caution">
    <text evidence="2">The sequence shown here is derived from an EMBL/GenBank/DDBJ whole genome shotgun (WGS) entry which is preliminary data.</text>
</comment>
<proteinExistence type="predicted"/>
<name>A0AAD9TWW5_9ROSI</name>
<dbReference type="InterPro" id="IPR026960">
    <property type="entry name" value="RVT-Znf"/>
</dbReference>
<accession>A0AAD9TWW5</accession>
<dbReference type="PANTHER" id="PTHR33116">
    <property type="entry name" value="REVERSE TRANSCRIPTASE ZINC-BINDING DOMAIN-CONTAINING PROTEIN-RELATED-RELATED"/>
    <property type="match status" value="1"/>
</dbReference>
<feature type="domain" description="Reverse transcriptase zinc-binding" evidence="1">
    <location>
        <begin position="430"/>
        <end position="489"/>
    </location>
</feature>
<evidence type="ECO:0000313" key="2">
    <source>
        <dbReference type="EMBL" id="KAK2643210.1"/>
    </source>
</evidence>
<gene>
    <name evidence="2" type="ORF">Ddye_024973</name>
</gene>
<dbReference type="AlphaFoldDB" id="A0AAD9TWW5"/>
<dbReference type="Proteomes" id="UP001280121">
    <property type="component" value="Unassembled WGS sequence"/>
</dbReference>
<dbReference type="PANTHER" id="PTHR33116:SF86">
    <property type="entry name" value="REVERSE TRANSCRIPTASE DOMAIN-CONTAINING PROTEIN"/>
    <property type="match status" value="1"/>
</dbReference>
<sequence>MRGRGVRMDVNDVAKLCELFTLRERDGPLMPLRAVLKNDGEKRLASRLVRKILSNKMVNQDAFMHLIPKIWKIKLDVKIEAVGGVGGMCSPLISGVWRINIKFYNEGPRDLIRLSVEGFGARRSALSLFVPAMCRRSISYDFYEGKKRVHVLRGQRSRGELKITHIFFANDSMLFSRALEKDCRSIRHVLDDQKLATCVSMSVIRSRALNLARIIRVQLVIYHERYLGLLIFVGQNKKQLFTNIRDRFWEKVKGWQSKLFSEGGKEVLLKAVVQAIPTYPMSLFKLPMGLETSVFEAECSTSSSFLWKSFLWGRELLGARIRWRIGDGKVVSIYKVCCLPRPSKFSHFLLNVAAKVSELKLPNGAWNENMIRAPFWPEDVNMILSLPWSPRAQSDSLMWHFDKSGSYSVKSGYHLGCGLFANAGSSGLASSDSWWKYLWRINVSSKVKLLIWRTCFNWIPTGCNLAHFGVHVDDCCLKCNRRLEPTVHACWTFSSLKDVRAKCQFMRGFGVMDSWYFLDLMMICKSKFLQEEFELLCIIL</sequence>
<evidence type="ECO:0000259" key="1">
    <source>
        <dbReference type="Pfam" id="PF13966"/>
    </source>
</evidence>
<keyword evidence="3" id="KW-1185">Reference proteome</keyword>
<reference evidence="2" key="1">
    <citation type="journal article" date="2023" name="Plant J.">
        <title>Genome sequences and population genomics provide insights into the demographic history, inbreeding, and mutation load of two 'living fossil' tree species of Dipteronia.</title>
        <authorList>
            <person name="Feng Y."/>
            <person name="Comes H.P."/>
            <person name="Chen J."/>
            <person name="Zhu S."/>
            <person name="Lu R."/>
            <person name="Zhang X."/>
            <person name="Li P."/>
            <person name="Qiu J."/>
            <person name="Olsen K.M."/>
            <person name="Qiu Y."/>
        </authorList>
    </citation>
    <scope>NUCLEOTIDE SEQUENCE</scope>
    <source>
        <strain evidence="2">KIB01</strain>
    </source>
</reference>
<protein>
    <recommendedName>
        <fullName evidence="1">Reverse transcriptase zinc-binding domain-containing protein</fullName>
    </recommendedName>
</protein>
<evidence type="ECO:0000313" key="3">
    <source>
        <dbReference type="Proteomes" id="UP001280121"/>
    </source>
</evidence>
<dbReference type="Pfam" id="PF13966">
    <property type="entry name" value="zf-RVT"/>
    <property type="match status" value="1"/>
</dbReference>